<dbReference type="GO" id="GO:0008696">
    <property type="term" value="F:4-amino-4-deoxychorismate lyase activity"/>
    <property type="evidence" value="ECO:0007669"/>
    <property type="project" value="UniProtKB-EC"/>
</dbReference>
<dbReference type="InterPro" id="IPR043132">
    <property type="entry name" value="BCAT-like_C"/>
</dbReference>
<dbReference type="Proteomes" id="UP000664332">
    <property type="component" value="Unassembled WGS sequence"/>
</dbReference>
<dbReference type="Gene3D" id="3.30.470.10">
    <property type="match status" value="1"/>
</dbReference>
<evidence type="ECO:0000256" key="2">
    <source>
        <dbReference type="SAM" id="MobiDB-lite"/>
    </source>
</evidence>
<dbReference type="PANTHER" id="PTHR42743">
    <property type="entry name" value="AMINO-ACID AMINOTRANSFERASE"/>
    <property type="match status" value="1"/>
</dbReference>
<dbReference type="EC" id="4.1.3.38" evidence="3"/>
<keyword evidence="4" id="KW-1185">Reference proteome</keyword>
<protein>
    <submittedName>
        <fullName evidence="3">Aminodeoxychorismate lyase</fullName>
        <ecNumber evidence="3">4.1.3.38</ecNumber>
    </submittedName>
</protein>
<dbReference type="GO" id="GO:0046394">
    <property type="term" value="P:carboxylic acid biosynthetic process"/>
    <property type="evidence" value="ECO:0007669"/>
    <property type="project" value="UniProtKB-ARBA"/>
</dbReference>
<dbReference type="NCBIfam" id="NF005887">
    <property type="entry name" value="PRK07849.1-2"/>
    <property type="match status" value="1"/>
</dbReference>
<feature type="compositionally biased region" description="Polar residues" evidence="2">
    <location>
        <begin position="313"/>
        <end position="323"/>
    </location>
</feature>
<comment type="similarity">
    <text evidence="1">Belongs to the class-IV pyridoxal-phosphate-dependent aminotransferase family.</text>
</comment>
<feature type="compositionally biased region" description="Basic residues" evidence="2">
    <location>
        <begin position="343"/>
        <end position="354"/>
    </location>
</feature>
<dbReference type="InterPro" id="IPR050571">
    <property type="entry name" value="Class-IV_PLP-Dep_Aminotrnsfr"/>
</dbReference>
<keyword evidence="3" id="KW-0456">Lyase</keyword>
<dbReference type="InterPro" id="IPR036038">
    <property type="entry name" value="Aminotransferase-like"/>
</dbReference>
<dbReference type="AlphaFoldDB" id="A0A939E1L0"/>
<evidence type="ECO:0000313" key="4">
    <source>
        <dbReference type="Proteomes" id="UP000664332"/>
    </source>
</evidence>
<dbReference type="NCBIfam" id="NF005886">
    <property type="entry name" value="PRK07849.1-1"/>
    <property type="match status" value="1"/>
</dbReference>
<dbReference type="Pfam" id="PF01063">
    <property type="entry name" value="Aminotran_4"/>
    <property type="match status" value="1"/>
</dbReference>
<dbReference type="RefSeq" id="WP_207279514.1">
    <property type="nucleotide sequence ID" value="NZ_JAFLEQ010000017.1"/>
</dbReference>
<dbReference type="InterPro" id="IPR001544">
    <property type="entry name" value="Aminotrans_IV"/>
</dbReference>
<evidence type="ECO:0000313" key="3">
    <source>
        <dbReference type="EMBL" id="MBN9645028.1"/>
    </source>
</evidence>
<gene>
    <name evidence="3" type="ORF">JZY06_10475</name>
</gene>
<reference evidence="3" key="1">
    <citation type="submission" date="2021-03" db="EMBL/GenBank/DDBJ databases">
        <authorList>
            <person name="Sun Q."/>
        </authorList>
    </citation>
    <scope>NUCLEOTIDE SEQUENCE</scope>
    <source>
        <strain evidence="3">CCM 8862</strain>
    </source>
</reference>
<sequence length="354" mass="37363">MTEPAPAPVIVIVDPLGGSCRSQNPNLPHVFFDDAAVTRGDGIFETLLVDNGVPVNINRHLQRFASSAAQLELSEPDPHIWREASAVALAEWKKQSAASAVMTWTLTRGRASTGRESAWVTVSPIPRQTLTERQQGVAVITGVRGYETTVDTDVPWAVVSAKQLAYAANMSARRYARAHGADDVIFLSADGHVLEATTSTVIAVTGEVITTPAPQPGILPGTTQQALFAHAGKQGYTCRYGRLTVKDLKKADSVWLVSSVRLGARVTAIDGKKRPEPKNAATIARLISAALAADTDGAAALAGMDGDRLDKPVTSSAGLTSRQAAGGGTNTTHGGQSPDKTTTAKKKSRKKKKK</sequence>
<dbReference type="GO" id="GO:0005829">
    <property type="term" value="C:cytosol"/>
    <property type="evidence" value="ECO:0007669"/>
    <property type="project" value="TreeGrafter"/>
</dbReference>
<dbReference type="SUPFAM" id="SSF56752">
    <property type="entry name" value="D-aminoacid aminotransferase-like PLP-dependent enzymes"/>
    <property type="match status" value="1"/>
</dbReference>
<dbReference type="InterPro" id="IPR043131">
    <property type="entry name" value="BCAT-like_N"/>
</dbReference>
<dbReference type="Gene3D" id="3.20.10.10">
    <property type="entry name" value="D-amino Acid Aminotransferase, subunit A, domain 2"/>
    <property type="match status" value="1"/>
</dbReference>
<name>A0A939E1L0_9CORY</name>
<comment type="caution">
    <text evidence="3">The sequence shown here is derived from an EMBL/GenBank/DDBJ whole genome shotgun (WGS) entry which is preliminary data.</text>
</comment>
<feature type="region of interest" description="Disordered" evidence="2">
    <location>
        <begin position="311"/>
        <end position="354"/>
    </location>
</feature>
<proteinExistence type="inferred from homology"/>
<organism evidence="3 4">
    <name type="scientific">Corynebacterium mendelii</name>
    <dbReference type="NCBI Taxonomy" id="2765362"/>
    <lineage>
        <taxon>Bacteria</taxon>
        <taxon>Bacillati</taxon>
        <taxon>Actinomycetota</taxon>
        <taxon>Actinomycetes</taxon>
        <taxon>Mycobacteriales</taxon>
        <taxon>Corynebacteriaceae</taxon>
        <taxon>Corynebacterium</taxon>
    </lineage>
</organism>
<evidence type="ECO:0000256" key="1">
    <source>
        <dbReference type="ARBA" id="ARBA00009320"/>
    </source>
</evidence>
<dbReference type="PANTHER" id="PTHR42743:SF11">
    <property type="entry name" value="AMINODEOXYCHORISMATE LYASE"/>
    <property type="match status" value="1"/>
</dbReference>
<dbReference type="EMBL" id="JAFLEQ010000017">
    <property type="protein sequence ID" value="MBN9645028.1"/>
    <property type="molecule type" value="Genomic_DNA"/>
</dbReference>
<accession>A0A939E1L0</accession>